<accession>A0A397T5Q3</accession>
<gene>
    <name evidence="1" type="ORF">C1645_80127</name>
</gene>
<dbReference type="Proteomes" id="UP000265703">
    <property type="component" value="Unassembled WGS sequence"/>
</dbReference>
<dbReference type="OrthoDB" id="2472314at2759"/>
<sequence length="360" mass="42421">MELTNTNENYFNPTSKLKSSPIPINFLPFNKNARYCFYCKNRYTWTQSLYQKCCENCFSQYVNNVDNNNTYLDVLIETRQSILCQEHEKSKNEMFITTCNIKEWCRNCLFIIYFKQIFADHYYFSNFRDYNPMKNCTLCGKLIYQTILTKGDIVFKLCSDCYLISSGWINSLNEKPILILYLPWWDNSDQCLVCNKYLDFISDCQKWCTRCYIIYSGCRYCLTTNIIFGLSDQSQCRKCNRILVISIADIMNITTSGNKDIDALLYDTRFKIKNDHKIINEISSIDITIPSNVYTFLRSNYTPSDYYSIMQWISYSQIKNLEKLAEGGFGIIYKAICPEKNKTIAVKRLKSSQKISRVFK</sequence>
<dbReference type="AlphaFoldDB" id="A0A397T5Q3"/>
<comment type="caution">
    <text evidence="1">The sequence shown here is derived from an EMBL/GenBank/DDBJ whole genome shotgun (WGS) entry which is preliminary data.</text>
</comment>
<dbReference type="SUPFAM" id="SSF56112">
    <property type="entry name" value="Protein kinase-like (PK-like)"/>
    <property type="match status" value="1"/>
</dbReference>
<dbReference type="InterPro" id="IPR011009">
    <property type="entry name" value="Kinase-like_dom_sf"/>
</dbReference>
<proteinExistence type="predicted"/>
<reference evidence="1 2" key="1">
    <citation type="submission" date="2018-06" db="EMBL/GenBank/DDBJ databases">
        <title>Comparative genomics reveals the genomic features of Rhizophagus irregularis, R. cerebriforme, R. diaphanum and Gigaspora rosea, and their symbiotic lifestyle signature.</title>
        <authorList>
            <person name="Morin E."/>
            <person name="San Clemente H."/>
            <person name="Chen E.C.H."/>
            <person name="De La Providencia I."/>
            <person name="Hainaut M."/>
            <person name="Kuo A."/>
            <person name="Kohler A."/>
            <person name="Murat C."/>
            <person name="Tang N."/>
            <person name="Roy S."/>
            <person name="Loubradou J."/>
            <person name="Henrissat B."/>
            <person name="Grigoriev I.V."/>
            <person name="Corradi N."/>
            <person name="Roux C."/>
            <person name="Martin F.M."/>
        </authorList>
    </citation>
    <scope>NUCLEOTIDE SEQUENCE [LARGE SCALE GENOMIC DNA]</scope>
    <source>
        <strain evidence="1 2">DAOM 227022</strain>
    </source>
</reference>
<name>A0A397T5Q3_9GLOM</name>
<dbReference type="EMBL" id="QKYT01000131">
    <property type="protein sequence ID" value="RIA92246.1"/>
    <property type="molecule type" value="Genomic_DNA"/>
</dbReference>
<keyword evidence="2" id="KW-1185">Reference proteome</keyword>
<protein>
    <recommendedName>
        <fullName evidence="3">Protein kinase domain-containing protein</fullName>
    </recommendedName>
</protein>
<organism evidence="1 2">
    <name type="scientific">Glomus cerebriforme</name>
    <dbReference type="NCBI Taxonomy" id="658196"/>
    <lineage>
        <taxon>Eukaryota</taxon>
        <taxon>Fungi</taxon>
        <taxon>Fungi incertae sedis</taxon>
        <taxon>Mucoromycota</taxon>
        <taxon>Glomeromycotina</taxon>
        <taxon>Glomeromycetes</taxon>
        <taxon>Glomerales</taxon>
        <taxon>Glomeraceae</taxon>
        <taxon>Glomus</taxon>
    </lineage>
</organism>
<dbReference type="Gene3D" id="1.10.510.10">
    <property type="entry name" value="Transferase(Phosphotransferase) domain 1"/>
    <property type="match status" value="1"/>
</dbReference>
<evidence type="ECO:0008006" key="3">
    <source>
        <dbReference type="Google" id="ProtNLM"/>
    </source>
</evidence>
<evidence type="ECO:0000313" key="1">
    <source>
        <dbReference type="EMBL" id="RIA92246.1"/>
    </source>
</evidence>
<evidence type="ECO:0000313" key="2">
    <source>
        <dbReference type="Proteomes" id="UP000265703"/>
    </source>
</evidence>